<dbReference type="OrthoDB" id="838659at2759"/>
<feature type="transmembrane region" description="Helical" evidence="2">
    <location>
        <begin position="57"/>
        <end position="77"/>
    </location>
</feature>
<dbReference type="EMBL" id="KK914525">
    <property type="protein sequence ID" value="KDP34523.1"/>
    <property type="molecule type" value="Genomic_DNA"/>
</dbReference>
<proteinExistence type="predicted"/>
<dbReference type="Proteomes" id="UP000027138">
    <property type="component" value="Unassembled WGS sequence"/>
</dbReference>
<keyword evidence="2" id="KW-0472">Membrane</keyword>
<dbReference type="AlphaFoldDB" id="A0A067KHM5"/>
<evidence type="ECO:0000313" key="3">
    <source>
        <dbReference type="EMBL" id="KDP34523.1"/>
    </source>
</evidence>
<protein>
    <recommendedName>
        <fullName evidence="5">Late embryogenesis abundant protein LEA-2 subgroup domain-containing protein</fullName>
    </recommendedName>
</protein>
<keyword evidence="4" id="KW-1185">Reference proteome</keyword>
<reference evidence="3 4" key="1">
    <citation type="journal article" date="2014" name="PLoS ONE">
        <title>Global Analysis of Gene Expression Profiles in Physic Nut (Jatropha curcas L.) Seedlings Exposed to Salt Stress.</title>
        <authorList>
            <person name="Zhang L."/>
            <person name="Zhang C."/>
            <person name="Wu P."/>
            <person name="Chen Y."/>
            <person name="Li M."/>
            <person name="Jiang H."/>
            <person name="Wu G."/>
        </authorList>
    </citation>
    <scope>NUCLEOTIDE SEQUENCE [LARGE SCALE GENOMIC DNA]</scope>
    <source>
        <strain evidence="4">cv. GZQX0401</strain>
        <tissue evidence="3">Young leaves</tissue>
    </source>
</reference>
<evidence type="ECO:0008006" key="5">
    <source>
        <dbReference type="Google" id="ProtNLM"/>
    </source>
</evidence>
<feature type="compositionally biased region" description="Polar residues" evidence="1">
    <location>
        <begin position="19"/>
        <end position="29"/>
    </location>
</feature>
<evidence type="ECO:0000313" key="4">
    <source>
        <dbReference type="Proteomes" id="UP000027138"/>
    </source>
</evidence>
<organism evidence="3 4">
    <name type="scientific">Jatropha curcas</name>
    <name type="common">Barbados nut</name>
    <dbReference type="NCBI Taxonomy" id="180498"/>
    <lineage>
        <taxon>Eukaryota</taxon>
        <taxon>Viridiplantae</taxon>
        <taxon>Streptophyta</taxon>
        <taxon>Embryophyta</taxon>
        <taxon>Tracheophyta</taxon>
        <taxon>Spermatophyta</taxon>
        <taxon>Magnoliopsida</taxon>
        <taxon>eudicotyledons</taxon>
        <taxon>Gunneridae</taxon>
        <taxon>Pentapetalae</taxon>
        <taxon>rosids</taxon>
        <taxon>fabids</taxon>
        <taxon>Malpighiales</taxon>
        <taxon>Euphorbiaceae</taxon>
        <taxon>Crotonoideae</taxon>
        <taxon>Jatropheae</taxon>
        <taxon>Jatropha</taxon>
    </lineage>
</organism>
<keyword evidence="2" id="KW-1133">Transmembrane helix</keyword>
<feature type="region of interest" description="Disordered" evidence="1">
    <location>
        <begin position="1"/>
        <end position="40"/>
    </location>
</feature>
<evidence type="ECO:0000256" key="2">
    <source>
        <dbReference type="SAM" id="Phobius"/>
    </source>
</evidence>
<gene>
    <name evidence="3" type="ORF">JCGZ_11073</name>
</gene>
<sequence length="265" mass="30120">MSVFPEPTVEAYQPHSPHSHNYQETTSTSSHHRGSNPRQITTAHGNEEFKLENIPPIYIILFFSVLMVAVLTVFGMTTHGRSQKIKKLRYYFEAPTFLIESAKVYPFDISSSNITANWNIIVYMGYPDTDSFVEQGFYYQNMEASVLLKNETVYSKKIGNIYKEYERGGDFKMVDVFLESSLASINQTVAEAVMAEKRENGVVTFSFELNCSGTNYPAYIDTRNRRKMTVLCKDLKIRFLANTNAKAGALVNPYGPIPCDVFVFL</sequence>
<keyword evidence="2" id="KW-0812">Transmembrane</keyword>
<accession>A0A067KHM5</accession>
<evidence type="ECO:0000256" key="1">
    <source>
        <dbReference type="SAM" id="MobiDB-lite"/>
    </source>
</evidence>
<name>A0A067KHM5_JATCU</name>